<accession>A0ABP9V4E3</accession>
<sequence>MATMHLPRLLTHASLLLAIPLFTSCGHSGWWPDVDSAGKCSQRQKIQALTPDKEIKWKPDGHINTSHIVALAAYPGDPHKAERYAYFSQVPDAQWFRFSAPSVSVWATLFPWEWDYRCEINNVLHSLHGGDQQMIDIRRQRLIALIQHYVAQDTKENDWKIGFLIHALGDSYAHVYDKPGEPGHFAYGPGIGHIKPRGSFSPDSIADNFDNYLAYLTALYSALDTGQGNPKALADYTRFISKTVEESKSQPDPDAYVSSQVSEYNLSGAPTLQYCEHLKWVKEVNKCKVQHFLKQTRKQLCAPRSR</sequence>
<dbReference type="Proteomes" id="UP001424741">
    <property type="component" value="Unassembled WGS sequence"/>
</dbReference>
<protein>
    <recommendedName>
        <fullName evidence="3">S1/P1 Nuclease</fullName>
    </recommendedName>
</protein>
<evidence type="ECO:0000313" key="2">
    <source>
        <dbReference type="Proteomes" id="UP001424741"/>
    </source>
</evidence>
<reference evidence="1 2" key="1">
    <citation type="submission" date="2024-02" db="EMBL/GenBank/DDBJ databases">
        <title>Rubritalea halochordaticola NBRC 107102.</title>
        <authorList>
            <person name="Ichikawa N."/>
            <person name="Katano-Makiyama Y."/>
            <person name="Hidaka K."/>
        </authorList>
    </citation>
    <scope>NUCLEOTIDE SEQUENCE [LARGE SCALE GENOMIC DNA]</scope>
    <source>
        <strain evidence="1 2">NBRC 107102</strain>
    </source>
</reference>
<gene>
    <name evidence="1" type="ORF">Rhal01_02132</name>
</gene>
<evidence type="ECO:0000313" key="1">
    <source>
        <dbReference type="EMBL" id="GAA5495951.1"/>
    </source>
</evidence>
<comment type="caution">
    <text evidence="1">The sequence shown here is derived from an EMBL/GenBank/DDBJ whole genome shotgun (WGS) entry which is preliminary data.</text>
</comment>
<name>A0ABP9V4E3_9BACT</name>
<evidence type="ECO:0008006" key="3">
    <source>
        <dbReference type="Google" id="ProtNLM"/>
    </source>
</evidence>
<proteinExistence type="predicted"/>
<keyword evidence="2" id="KW-1185">Reference proteome</keyword>
<dbReference type="EMBL" id="BAABRL010000006">
    <property type="protein sequence ID" value="GAA5495951.1"/>
    <property type="molecule type" value="Genomic_DNA"/>
</dbReference>
<organism evidence="1 2">
    <name type="scientific">Rubritalea halochordaticola</name>
    <dbReference type="NCBI Taxonomy" id="714537"/>
    <lineage>
        <taxon>Bacteria</taxon>
        <taxon>Pseudomonadati</taxon>
        <taxon>Verrucomicrobiota</taxon>
        <taxon>Verrucomicrobiia</taxon>
        <taxon>Verrucomicrobiales</taxon>
        <taxon>Rubritaleaceae</taxon>
        <taxon>Rubritalea</taxon>
    </lineage>
</organism>